<evidence type="ECO:0008006" key="2">
    <source>
        <dbReference type="Google" id="ProtNLM"/>
    </source>
</evidence>
<dbReference type="AlphaFoldDB" id="Q111B5"/>
<sequence length="280" mass="32903">MYMSNKNSLKCSISGVFIIAYKEDTTILEKTLQEQGFNYELLRQKYEPEYKSYSPSYLTLLNHKNAWIKASEEEKSSLIIEADFVPVINFGLLPLPFNLENYNVGIAWLYTCAPQIYSVSDENYAQGFSTSAVAYIVTPRSALELIELENEVRLNSGTNNYSTWDSTIDEFLRGRGFQNFVPFRNYGEHGGLPNLEHYRYGLSRVHRADILYDRLAFMPIYAGRDKFKIWRLFRERFQGRLKGILRLLFGKYLRLKIIRNSSFPLRLIRFAVWRQLFLRI</sequence>
<dbReference type="HOGENOM" id="CLU_962586_0_0_3"/>
<proteinExistence type="predicted"/>
<accession>Q111B5</accession>
<dbReference type="eggNOG" id="COG3306">
    <property type="taxonomic scope" value="Bacteria"/>
</dbReference>
<organism evidence="1">
    <name type="scientific">Trichodesmium erythraeum (strain IMS101)</name>
    <dbReference type="NCBI Taxonomy" id="203124"/>
    <lineage>
        <taxon>Bacteria</taxon>
        <taxon>Bacillati</taxon>
        <taxon>Cyanobacteriota</taxon>
        <taxon>Cyanophyceae</taxon>
        <taxon>Oscillatoriophycideae</taxon>
        <taxon>Oscillatoriales</taxon>
        <taxon>Microcoleaceae</taxon>
        <taxon>Trichodesmium</taxon>
    </lineage>
</organism>
<dbReference type="EMBL" id="CP000393">
    <property type="protein sequence ID" value="ABG51909.1"/>
    <property type="molecule type" value="Genomic_DNA"/>
</dbReference>
<evidence type="ECO:0000313" key="1">
    <source>
        <dbReference type="EMBL" id="ABG51909.1"/>
    </source>
</evidence>
<name>Q111B5_TRIEI</name>
<gene>
    <name evidence="1" type="ordered locus">Tery_2724</name>
</gene>
<dbReference type="STRING" id="203124.Tery_2724"/>
<protein>
    <recommendedName>
        <fullName evidence="2">LPS biosynthesis glycosyltransferase</fullName>
    </recommendedName>
</protein>
<reference evidence="1" key="1">
    <citation type="submission" date="2006-06" db="EMBL/GenBank/DDBJ databases">
        <title>Complete sequence of Trichodesmium erythraeum IMS101.</title>
        <authorList>
            <consortium name="US DOE Joint Genome Institute"/>
            <person name="Copeland A."/>
            <person name="Lucas S."/>
            <person name="Lapidus A."/>
            <person name="Barry K."/>
            <person name="Detter J.C."/>
            <person name="Glavina del Rio T."/>
            <person name="Hammon N."/>
            <person name="Israni S."/>
            <person name="Dalin E."/>
            <person name="Tice H."/>
            <person name="Pitluck S."/>
            <person name="Kiss H."/>
            <person name="Munk A.C."/>
            <person name="Brettin T."/>
            <person name="Bruce D."/>
            <person name="Han C."/>
            <person name="Tapia R."/>
            <person name="Gilna P."/>
            <person name="Schmutz J."/>
            <person name="Larimer F."/>
            <person name="Land M."/>
            <person name="Hauser L."/>
            <person name="Kyrpides N."/>
            <person name="Kim E."/>
            <person name="Richardson P."/>
        </authorList>
    </citation>
    <scope>NUCLEOTIDE SEQUENCE [LARGE SCALE GENOMIC DNA]</scope>
    <source>
        <strain evidence="1">IMS101</strain>
    </source>
</reference>
<dbReference type="KEGG" id="ter:Tery_2724"/>